<keyword evidence="2" id="KW-1185">Reference proteome</keyword>
<evidence type="ECO:0000313" key="2">
    <source>
        <dbReference type="Proteomes" id="UP000029462"/>
    </source>
</evidence>
<name>A0A090V8E3_PSEVU</name>
<evidence type="ECO:0000313" key="1">
    <source>
        <dbReference type="EMBL" id="GAL60428.1"/>
    </source>
</evidence>
<accession>A0A090V8E3</accession>
<dbReference type="STRING" id="1115515.EV102420_38_00310"/>
<comment type="caution">
    <text evidence="1">The sequence shown here is derived from an EMBL/GenBank/DDBJ whole genome shotgun (WGS) entry which is preliminary data.</text>
</comment>
<gene>
    <name evidence="1" type="ORF">EV102420_38_00310</name>
</gene>
<sequence>MMPFSHTGIGMNDEDWIIGRAVIDIFQSDPEQEISKELLIKFLTNKYVAIYESSASVEEILLYESALKWVIDTSN</sequence>
<dbReference type="AlphaFoldDB" id="A0A090V8E3"/>
<proteinExistence type="predicted"/>
<dbReference type="Proteomes" id="UP000029462">
    <property type="component" value="Unassembled WGS sequence"/>
</dbReference>
<organism evidence="1 2">
    <name type="scientific">Pseudescherichia vulneris NBRC 102420</name>
    <dbReference type="NCBI Taxonomy" id="1115515"/>
    <lineage>
        <taxon>Bacteria</taxon>
        <taxon>Pseudomonadati</taxon>
        <taxon>Pseudomonadota</taxon>
        <taxon>Gammaproteobacteria</taxon>
        <taxon>Enterobacterales</taxon>
        <taxon>Enterobacteriaceae</taxon>
        <taxon>Pseudescherichia</taxon>
    </lineage>
</organism>
<dbReference type="EMBL" id="BBMZ01000038">
    <property type="protein sequence ID" value="GAL60428.1"/>
    <property type="molecule type" value="Genomic_DNA"/>
</dbReference>
<reference evidence="1 2" key="1">
    <citation type="submission" date="2014-09" db="EMBL/GenBank/DDBJ databases">
        <title>Whole genome shotgun sequence of Escherichia vulneris NBRC 102420.</title>
        <authorList>
            <person name="Yoshida Y."/>
            <person name="Hosoyama A."/>
            <person name="Tsuchikane K."/>
            <person name="Ohji S."/>
            <person name="Ichikawa N."/>
            <person name="Kimura A."/>
            <person name="Yamazoe A."/>
            <person name="Ezaki T."/>
            <person name="Fujita N."/>
        </authorList>
    </citation>
    <scope>NUCLEOTIDE SEQUENCE [LARGE SCALE GENOMIC DNA]</scope>
    <source>
        <strain evidence="1 2">NBRC 102420</strain>
    </source>
</reference>
<protein>
    <submittedName>
        <fullName evidence="1">Uncharacterized protein</fullName>
    </submittedName>
</protein>